<name>A0A6C0FC30_9ZZZZ</name>
<dbReference type="Gene3D" id="1.10.3210.10">
    <property type="entry name" value="Hypothetical protein af1432"/>
    <property type="match status" value="1"/>
</dbReference>
<evidence type="ECO:0000313" key="1">
    <source>
        <dbReference type="EMBL" id="QHT38772.1"/>
    </source>
</evidence>
<organism evidence="1">
    <name type="scientific">viral metagenome</name>
    <dbReference type="NCBI Taxonomy" id="1070528"/>
    <lineage>
        <taxon>unclassified sequences</taxon>
        <taxon>metagenomes</taxon>
        <taxon>organismal metagenomes</taxon>
    </lineage>
</organism>
<accession>A0A6C0FC30</accession>
<dbReference type="PANTHER" id="PTHR33594:SF1">
    <property type="entry name" value="HD_PDEASE DOMAIN-CONTAINING PROTEIN"/>
    <property type="match status" value="1"/>
</dbReference>
<dbReference type="AlphaFoldDB" id="A0A6C0FC30"/>
<dbReference type="EMBL" id="MN738834">
    <property type="protein sequence ID" value="QHT38772.1"/>
    <property type="molecule type" value="Genomic_DNA"/>
</dbReference>
<evidence type="ECO:0008006" key="2">
    <source>
        <dbReference type="Google" id="ProtNLM"/>
    </source>
</evidence>
<proteinExistence type="predicted"/>
<dbReference type="SUPFAM" id="SSF109604">
    <property type="entry name" value="HD-domain/PDEase-like"/>
    <property type="match status" value="1"/>
</dbReference>
<dbReference type="PANTHER" id="PTHR33594">
    <property type="entry name" value="SUPERFAMILY HYDROLASE, PUTATIVE (AFU_ORTHOLOGUE AFUA_1G03035)-RELATED"/>
    <property type="match status" value="1"/>
</dbReference>
<sequence>MSSKYNIDSSHDLSHSLAVLNFANKIYEKEQYIFPPLKHQEKVVYSAAVLHDMCDKKYVDPEIGKSEIENLLGSAGMLPIERRAVIDIVDTMSYSKVITSGFPYHGEYQRAYHIVREADLLAGYDFDRCMVYKMQKNGLGDLSIAFEDAENLFHERVFKHEVRKLFTTDYAQEMHPILMKDAQIRIESWRNILGRTKRLPK</sequence>
<protein>
    <recommendedName>
        <fullName evidence="2">HD domain-containing protein</fullName>
    </recommendedName>
</protein>
<reference evidence="1" key="1">
    <citation type="journal article" date="2020" name="Nature">
        <title>Giant virus diversity and host interactions through global metagenomics.</title>
        <authorList>
            <person name="Schulz F."/>
            <person name="Roux S."/>
            <person name="Paez-Espino D."/>
            <person name="Jungbluth S."/>
            <person name="Walsh D.A."/>
            <person name="Denef V.J."/>
            <person name="McMahon K.D."/>
            <person name="Konstantinidis K.T."/>
            <person name="Eloe-Fadrosh E.A."/>
            <person name="Kyrpides N.C."/>
            <person name="Woyke T."/>
        </authorList>
    </citation>
    <scope>NUCLEOTIDE SEQUENCE</scope>
    <source>
        <strain evidence="1">GVMAG-S-ERX556106-38</strain>
    </source>
</reference>